<dbReference type="Pfam" id="PF08263">
    <property type="entry name" value="LRRNT_2"/>
    <property type="match status" value="1"/>
</dbReference>
<evidence type="ECO:0000256" key="8">
    <source>
        <dbReference type="ARBA" id="ARBA00022989"/>
    </source>
</evidence>
<dbReference type="PANTHER" id="PTHR48060:SF21">
    <property type="entry name" value="L DOMAIN-LIKE PROTEIN"/>
    <property type="match status" value="1"/>
</dbReference>
<dbReference type="SMART" id="SM00365">
    <property type="entry name" value="LRR_SD22"/>
    <property type="match status" value="5"/>
</dbReference>
<dbReference type="Pfam" id="PF13855">
    <property type="entry name" value="LRR_8"/>
    <property type="match status" value="1"/>
</dbReference>
<evidence type="ECO:0000256" key="6">
    <source>
        <dbReference type="ARBA" id="ARBA00022729"/>
    </source>
</evidence>
<dbReference type="InterPro" id="IPR001611">
    <property type="entry name" value="Leu-rich_rpt"/>
</dbReference>
<dbReference type="AlphaFoldDB" id="A0A218X6W9"/>
<dbReference type="InterPro" id="IPR032675">
    <property type="entry name" value="LRR_dom_sf"/>
</dbReference>
<dbReference type="GO" id="GO:0005886">
    <property type="term" value="C:plasma membrane"/>
    <property type="evidence" value="ECO:0007669"/>
    <property type="project" value="UniProtKB-SubCell"/>
</dbReference>
<dbReference type="Proteomes" id="UP000197138">
    <property type="component" value="Unassembled WGS sequence"/>
</dbReference>
<comment type="caution">
    <text evidence="14">The sequence shown here is derived from an EMBL/GenBank/DDBJ whole genome shotgun (WGS) entry which is preliminary data.</text>
</comment>
<dbReference type="Gene3D" id="3.80.10.10">
    <property type="entry name" value="Ribonuclease Inhibitor"/>
    <property type="match status" value="5"/>
</dbReference>
<evidence type="ECO:0000256" key="12">
    <source>
        <dbReference type="SAM" id="Phobius"/>
    </source>
</evidence>
<protein>
    <recommendedName>
        <fullName evidence="13">Leucine-rich repeat-containing N-terminal plant-type domain-containing protein</fullName>
    </recommendedName>
</protein>
<evidence type="ECO:0000256" key="9">
    <source>
        <dbReference type="ARBA" id="ARBA00023136"/>
    </source>
</evidence>
<comment type="similarity">
    <text evidence="2">Belongs to the RLP family.</text>
</comment>
<reference evidence="15" key="1">
    <citation type="journal article" date="2017" name="Plant J.">
        <title>The pomegranate (Punica granatum L.) genome and the genomics of punicalagin biosynthesis.</title>
        <authorList>
            <person name="Qin G."/>
            <person name="Xu C."/>
            <person name="Ming R."/>
            <person name="Tang H."/>
            <person name="Guyot R."/>
            <person name="Kramer E.M."/>
            <person name="Hu Y."/>
            <person name="Yi X."/>
            <person name="Qi Y."/>
            <person name="Xu X."/>
            <person name="Gao Z."/>
            <person name="Pan H."/>
            <person name="Jian J."/>
            <person name="Tian Y."/>
            <person name="Yue Z."/>
            <person name="Xu Y."/>
        </authorList>
    </citation>
    <scope>NUCLEOTIDE SEQUENCE [LARGE SCALE GENOMIC DNA]</scope>
    <source>
        <strain evidence="15">cv. Dabenzi</strain>
    </source>
</reference>
<comment type="subcellular location">
    <subcellularLocation>
        <location evidence="1">Cell membrane</location>
        <topology evidence="1">Single-pass type I membrane protein</topology>
    </subcellularLocation>
</comment>
<organism evidence="14 15">
    <name type="scientific">Punica granatum</name>
    <name type="common">Pomegranate</name>
    <dbReference type="NCBI Taxonomy" id="22663"/>
    <lineage>
        <taxon>Eukaryota</taxon>
        <taxon>Viridiplantae</taxon>
        <taxon>Streptophyta</taxon>
        <taxon>Embryophyta</taxon>
        <taxon>Tracheophyta</taxon>
        <taxon>Spermatophyta</taxon>
        <taxon>Magnoliopsida</taxon>
        <taxon>eudicotyledons</taxon>
        <taxon>Gunneridae</taxon>
        <taxon>Pentapetalae</taxon>
        <taxon>rosids</taxon>
        <taxon>malvids</taxon>
        <taxon>Myrtales</taxon>
        <taxon>Lythraceae</taxon>
        <taxon>Punica</taxon>
    </lineage>
</organism>
<dbReference type="PRINTS" id="PR00019">
    <property type="entry name" value="LEURICHRPT"/>
</dbReference>
<keyword evidence="11" id="KW-0325">Glycoprotein</keyword>
<keyword evidence="4" id="KW-0433">Leucine-rich repeat</keyword>
<dbReference type="PROSITE" id="PS51450">
    <property type="entry name" value="LRR"/>
    <property type="match status" value="1"/>
</dbReference>
<gene>
    <name evidence="14" type="ORF">CDL15_Pgr019700</name>
</gene>
<evidence type="ECO:0000256" key="4">
    <source>
        <dbReference type="ARBA" id="ARBA00022614"/>
    </source>
</evidence>
<dbReference type="FunFam" id="3.80.10.10:FF:000111">
    <property type="entry name" value="LRR receptor-like serine/threonine-protein kinase ERECTA"/>
    <property type="match status" value="1"/>
</dbReference>
<evidence type="ECO:0000256" key="2">
    <source>
        <dbReference type="ARBA" id="ARBA00009592"/>
    </source>
</evidence>
<keyword evidence="10" id="KW-0675">Receptor</keyword>
<evidence type="ECO:0000256" key="7">
    <source>
        <dbReference type="ARBA" id="ARBA00022737"/>
    </source>
</evidence>
<keyword evidence="8 12" id="KW-1133">Transmembrane helix</keyword>
<keyword evidence="9 12" id="KW-0472">Membrane</keyword>
<evidence type="ECO:0000256" key="3">
    <source>
        <dbReference type="ARBA" id="ARBA00022475"/>
    </source>
</evidence>
<feature type="domain" description="Leucine-rich repeat-containing N-terminal plant-type" evidence="13">
    <location>
        <begin position="57"/>
        <end position="96"/>
    </location>
</feature>
<evidence type="ECO:0000313" key="14">
    <source>
        <dbReference type="EMBL" id="OWM80420.1"/>
    </source>
</evidence>
<keyword evidence="3" id="KW-1003">Cell membrane</keyword>
<evidence type="ECO:0000313" key="15">
    <source>
        <dbReference type="Proteomes" id="UP000197138"/>
    </source>
</evidence>
<keyword evidence="6" id="KW-0732">Signal</keyword>
<feature type="transmembrane region" description="Helical" evidence="12">
    <location>
        <begin position="1036"/>
        <end position="1059"/>
    </location>
</feature>
<dbReference type="PANTHER" id="PTHR48060">
    <property type="entry name" value="DNA DAMAGE-REPAIR/TOLERATION PROTEIN DRT100"/>
    <property type="match status" value="1"/>
</dbReference>
<dbReference type="EMBL" id="MTKT01002229">
    <property type="protein sequence ID" value="OWM80420.1"/>
    <property type="molecule type" value="Genomic_DNA"/>
</dbReference>
<keyword evidence="7" id="KW-0677">Repeat</keyword>
<evidence type="ECO:0000256" key="5">
    <source>
        <dbReference type="ARBA" id="ARBA00022692"/>
    </source>
</evidence>
<dbReference type="SMART" id="SM00369">
    <property type="entry name" value="LRR_TYP"/>
    <property type="match status" value="14"/>
</dbReference>
<name>A0A218X6W9_PUNGR</name>
<evidence type="ECO:0000256" key="10">
    <source>
        <dbReference type="ARBA" id="ARBA00023170"/>
    </source>
</evidence>
<dbReference type="FunFam" id="3.80.10.10:FF:000095">
    <property type="entry name" value="LRR receptor-like serine/threonine-protein kinase GSO1"/>
    <property type="match status" value="2"/>
</dbReference>
<dbReference type="InterPro" id="IPR013210">
    <property type="entry name" value="LRR_N_plant-typ"/>
</dbReference>
<dbReference type="SUPFAM" id="SSF52047">
    <property type="entry name" value="RNI-like"/>
    <property type="match status" value="2"/>
</dbReference>
<dbReference type="Pfam" id="PF00560">
    <property type="entry name" value="LRR_1"/>
    <property type="match status" value="15"/>
</dbReference>
<evidence type="ECO:0000259" key="13">
    <source>
        <dbReference type="Pfam" id="PF08263"/>
    </source>
</evidence>
<keyword evidence="5 12" id="KW-0812">Transmembrane</keyword>
<dbReference type="InterPro" id="IPR053211">
    <property type="entry name" value="DNA_repair-toleration"/>
</dbReference>
<dbReference type="InterPro" id="IPR003591">
    <property type="entry name" value="Leu-rich_rpt_typical-subtyp"/>
</dbReference>
<sequence>MLYSFEEVESIKSRIVIMGRYHQVLGFVICGVSLLLMGSSWRCSCGNSSALLLCRREERDALLEFKKSLFESNSLNGFLSSWEAEDCCVWEGLSCDRATGHVIRLEILPQPRVTIIENDPFSYEWESFQSDPAVSASELSPSLLRLRYLNHLDLSGLSINGSTPIPAFIGSLKHLSYLNLSNVGFQGAVPPHLGNLTNLEVLDLHFNYGLLLAHSHWISRLVALKYLDLSGVSPRKAQDLMQVLNSLPSLSHLALRSCFSAGAFSISPGLFNSSFLARLQYLDLSDNSLQGPIPTFLQNMTSIRHLYLSGNELNCSIPIWFSNLNGLVHLDLGANWLDSIEGGFSFFIRDKCRLRFLSLEDNQLQGEIDRNSSGFCAFGLEFLDLSRNLFTGIIPEGLGQLSRPEFLGLSDNLISGSIPPSIGENLEMDKLFLHDNLLTGTIPASLCKLRSIQVLDLSRNNLSGWIPNCWGNATFNFISGKHRNFSSMMELDLSHNLISGSIPPSIGENLEVEYLFLNDNLLTGPIPASLCKLRSVSLLDLSRNKLSGWIPNCWGNATFNFISGKLWNFSSITELDLSYNLISGSIPPSIGENLEVESLFLNDNLLTGPIPVSLCKLRSVSLLDLSRNKLSGWIPNCWGNTTFNFISGKLRNFFSIMELDLSHNLISGSIPPSIGENLEVESLFLNDNLLTGQIPASLCKLKSVSLLDLSRNKLSGWIPNCWENATSLSLINFSSNRLSGVIPSSIGNLDLISLHLNNNSLHGEVPDSFRNLLGLMTLDLGENKLSGVLPEWLGVDFQVLVFLRLRENHFTGTLPMQLCLLQLQLLDLAVNNLHGTIPRCFGSLIGMSHRSSSPERNDYLVAPSVPYWDAEPMTEVMKGRELEYTTNLKFMFSLDLSSNNFSGPIPHELTSLNLLNSLNLSHNLLSGNIPEKIGDMKWLESLDLSGNQLSGEIPPSISLLTMLSHLNLSDNNFAGKIPKSSQLDSLYVSDHSIYSGNPLLCGDPLLNKCPVQKEAPTPPKIPSRENMGGSDPLDKVTFYGVVMLGFATGFWGAIGILVFKKSWRAAYFTFAEEIANKIYVAVSLKVAKLKTVMRGE</sequence>
<evidence type="ECO:0000256" key="1">
    <source>
        <dbReference type="ARBA" id="ARBA00004251"/>
    </source>
</evidence>
<evidence type="ECO:0000256" key="11">
    <source>
        <dbReference type="ARBA" id="ARBA00023180"/>
    </source>
</evidence>
<proteinExistence type="inferred from homology"/>
<accession>A0A218X6W9</accession>